<feature type="region of interest" description="Disordered" evidence="16">
    <location>
        <begin position="1"/>
        <end position="20"/>
    </location>
</feature>
<sequence>MSANTFDKSKLPSRHVTVGPQRAPHRSYYYAMGLTQEEIDQPFVGVATCWNEAAPCNIALQRQAQSVKQGVKEASGTPREFCTITVTDGIAMGHQGMKSSLVSRDVIADSVELTMRGHCYDALVGLAGCDKSLPGMMMSMLRLNVPSVFMYGGSILPGQFKGKDVTVLDVFEGVGQHSAGNMSDEDLHELECIACPSAGACGGQFTANTMACVSEAIGLALPNSAGAPAPYESRDEYAAASGRAVMELVKTGLRPRDICTRKAFENAATVVAASGGSTNAGLHLPAMAAEAGIDFDLMEVCEIFKKTPYVADLKPGGNYVAKDMYEAGGVPMLLKTLHEGGFLHGDCVTVTGKTLEENLSEIEWNPDQKVIYPVSNPITPTGGVVGLQGSLAPEGAIVKVAGLEKQQFSGPARCFDCEEEAFEAVENRQYKEGEVLIIRYEGPKGGPGMREMLSTTSALYGQGMGDKVALITDGRFSGATRGFCIGHVGPEAAEGGPIGLIEDGDIITIDAEAGTLDLDVAEDVMAERKKNWKPRKTDYNSGTLWKYVQLVGPARGGALTHPGAKEETHVYADI</sequence>
<evidence type="ECO:0000259" key="17">
    <source>
        <dbReference type="Pfam" id="PF00920"/>
    </source>
</evidence>
<dbReference type="EC" id="4.2.1.9" evidence="14 15"/>
<evidence type="ECO:0000256" key="6">
    <source>
        <dbReference type="ARBA" id="ARBA00022842"/>
    </source>
</evidence>
<dbReference type="InterPro" id="IPR004404">
    <property type="entry name" value="DihydroxyA_deHydtase"/>
</dbReference>
<dbReference type="UniPathway" id="UPA00047">
    <property type="reaction ID" value="UER00057"/>
</dbReference>
<evidence type="ECO:0000256" key="10">
    <source>
        <dbReference type="ARBA" id="ARBA00023304"/>
    </source>
</evidence>
<evidence type="ECO:0000256" key="5">
    <source>
        <dbReference type="ARBA" id="ARBA00022723"/>
    </source>
</evidence>
<dbReference type="Gene3D" id="3.50.30.80">
    <property type="entry name" value="IlvD/EDD C-terminal domain-like"/>
    <property type="match status" value="1"/>
</dbReference>
<comment type="similarity">
    <text evidence="2 15">Belongs to the IlvD/Edd family.</text>
</comment>
<dbReference type="Pfam" id="PF00920">
    <property type="entry name" value="ILVD_EDD_N"/>
    <property type="match status" value="1"/>
</dbReference>
<dbReference type="EMBL" id="HG966617">
    <property type="protein sequence ID" value="CDO61237.1"/>
    <property type="molecule type" value="Genomic_DNA"/>
</dbReference>
<protein>
    <recommendedName>
        <fullName evidence="14 15">Dihydroxy-acid dehydratase</fullName>
        <shortName evidence="15">DAD</shortName>
        <ecNumber evidence="14 15">4.2.1.9</ecNumber>
    </recommendedName>
</protein>
<dbReference type="SUPFAM" id="SSF52016">
    <property type="entry name" value="LeuD/IlvD-like"/>
    <property type="match status" value="1"/>
</dbReference>
<evidence type="ECO:0000256" key="13">
    <source>
        <dbReference type="ARBA" id="ARBA00029437"/>
    </source>
</evidence>
<dbReference type="PATRIC" id="fig|1458461.3.peg.3031"/>
<dbReference type="UniPathway" id="UPA00049">
    <property type="reaction ID" value="UER00061"/>
</dbReference>
<organism evidence="19 20">
    <name type="scientific">Candidatus Phaeomarinibacter ectocarpi</name>
    <dbReference type="NCBI Taxonomy" id="1458461"/>
    <lineage>
        <taxon>Bacteria</taxon>
        <taxon>Pseudomonadati</taxon>
        <taxon>Pseudomonadota</taxon>
        <taxon>Alphaproteobacteria</taxon>
        <taxon>Hyphomicrobiales</taxon>
        <taxon>Parvibaculaceae</taxon>
        <taxon>Candidatus Phaeomarinibacter</taxon>
    </lineage>
</organism>
<accession>X5MEZ9</accession>
<dbReference type="KEGG" id="pect:BN1012_Phect3025"/>
<feature type="binding site" evidence="15">
    <location>
        <position position="88"/>
    </location>
    <ligand>
        <name>Mg(2+)</name>
        <dbReference type="ChEBI" id="CHEBI:18420"/>
    </ligand>
</feature>
<dbReference type="AlphaFoldDB" id="X5MEZ9"/>
<evidence type="ECO:0000256" key="3">
    <source>
        <dbReference type="ARBA" id="ARBA00022605"/>
    </source>
</evidence>
<dbReference type="InterPro" id="IPR050165">
    <property type="entry name" value="DHAD_IlvD/Edd"/>
</dbReference>
<evidence type="ECO:0000256" key="8">
    <source>
        <dbReference type="ARBA" id="ARBA00023014"/>
    </source>
</evidence>
<dbReference type="InterPro" id="IPR000581">
    <property type="entry name" value="ILV_EDD_N"/>
</dbReference>
<dbReference type="GO" id="GO:0009099">
    <property type="term" value="P:L-valine biosynthetic process"/>
    <property type="evidence" value="ECO:0007669"/>
    <property type="project" value="UniProtKB-UniRule"/>
</dbReference>
<dbReference type="NCBIfam" id="TIGR00110">
    <property type="entry name" value="ilvD"/>
    <property type="match status" value="1"/>
</dbReference>
<feature type="domain" description="Dihydroxy-acid/6-phosphogluconate dehydratase N-terminal" evidence="17">
    <location>
        <begin position="41"/>
        <end position="358"/>
    </location>
</feature>
<comment type="pathway">
    <text evidence="13 15">Amino-acid biosynthesis; L-isoleucine biosynthesis; L-isoleucine from 2-oxobutanoate: step 3/4.</text>
</comment>
<evidence type="ECO:0000256" key="12">
    <source>
        <dbReference type="ARBA" id="ARBA00029436"/>
    </source>
</evidence>
<dbReference type="NCBIfam" id="NF002068">
    <property type="entry name" value="PRK00911.1"/>
    <property type="match status" value="1"/>
</dbReference>
<proteinExistence type="inferred from homology"/>
<evidence type="ECO:0000256" key="16">
    <source>
        <dbReference type="SAM" id="MobiDB-lite"/>
    </source>
</evidence>
<dbReference type="FunFam" id="3.50.30.80:FF:000001">
    <property type="entry name" value="Dihydroxy-acid dehydratase"/>
    <property type="match status" value="1"/>
</dbReference>
<keyword evidence="20" id="KW-1185">Reference proteome</keyword>
<keyword evidence="10 15" id="KW-0100">Branched-chain amino acid biosynthesis</keyword>
<name>X5MEZ9_9HYPH</name>
<feature type="binding site" description="via carbamate group" evidence="15">
    <location>
        <position position="131"/>
    </location>
    <ligand>
        <name>Mg(2+)</name>
        <dbReference type="ChEBI" id="CHEBI:18420"/>
    </ligand>
</feature>
<dbReference type="InterPro" id="IPR037237">
    <property type="entry name" value="IlvD/EDD_N"/>
</dbReference>
<feature type="binding site" evidence="15">
    <location>
        <position position="451"/>
    </location>
    <ligand>
        <name>Mg(2+)</name>
        <dbReference type="ChEBI" id="CHEBI:18420"/>
    </ligand>
</feature>
<dbReference type="HAMAP" id="MF_00012">
    <property type="entry name" value="IlvD"/>
    <property type="match status" value="1"/>
</dbReference>
<comment type="catalytic activity">
    <reaction evidence="11">
        <text>(2R)-2,3-dihydroxy-3-methylbutanoate = 3-methyl-2-oxobutanoate + H2O</text>
        <dbReference type="Rhea" id="RHEA:24809"/>
        <dbReference type="ChEBI" id="CHEBI:11851"/>
        <dbReference type="ChEBI" id="CHEBI:15377"/>
        <dbReference type="ChEBI" id="CHEBI:49072"/>
        <dbReference type="EC" id="4.2.1.9"/>
    </reaction>
    <physiologicalReaction direction="left-to-right" evidence="11">
        <dbReference type="Rhea" id="RHEA:24810"/>
    </physiologicalReaction>
</comment>
<dbReference type="PROSITE" id="PS00887">
    <property type="entry name" value="ILVD_EDD_2"/>
    <property type="match status" value="1"/>
</dbReference>
<comment type="caution">
    <text evidence="15">Lacks conserved residue(s) required for the propagation of feature annotation.</text>
</comment>
<feature type="modified residue" description="N6-carboxylysine" evidence="15">
    <location>
        <position position="131"/>
    </location>
</feature>
<evidence type="ECO:0000313" key="20">
    <source>
        <dbReference type="Proteomes" id="UP000032160"/>
    </source>
</evidence>
<evidence type="ECO:0000256" key="2">
    <source>
        <dbReference type="ARBA" id="ARBA00006486"/>
    </source>
</evidence>
<dbReference type="Pfam" id="PF24877">
    <property type="entry name" value="ILV_EDD_C"/>
    <property type="match status" value="1"/>
</dbReference>
<keyword evidence="5 15" id="KW-0479">Metal-binding</keyword>
<keyword evidence="3 15" id="KW-0028">Amino-acid biosynthesis</keyword>
<evidence type="ECO:0000256" key="4">
    <source>
        <dbReference type="ARBA" id="ARBA00022714"/>
    </source>
</evidence>
<evidence type="ECO:0000256" key="9">
    <source>
        <dbReference type="ARBA" id="ARBA00023239"/>
    </source>
</evidence>
<keyword evidence="8 15" id="KW-0411">Iron-sulfur</keyword>
<evidence type="ECO:0000256" key="14">
    <source>
        <dbReference type="ARBA" id="ARBA00029490"/>
    </source>
</evidence>
<evidence type="ECO:0000313" key="19">
    <source>
        <dbReference type="EMBL" id="CDO61237.1"/>
    </source>
</evidence>
<evidence type="ECO:0000256" key="7">
    <source>
        <dbReference type="ARBA" id="ARBA00023004"/>
    </source>
</evidence>
<dbReference type="Proteomes" id="UP000032160">
    <property type="component" value="Chromosome I"/>
</dbReference>
<dbReference type="OrthoDB" id="7793094at2"/>
<feature type="active site" description="Proton acceptor" evidence="15">
    <location>
        <position position="477"/>
    </location>
</feature>
<dbReference type="HOGENOM" id="CLU_014271_4_2_5"/>
<feature type="binding site" evidence="15">
    <location>
        <position position="56"/>
    </location>
    <ligand>
        <name>[2Fe-2S] cluster</name>
        <dbReference type="ChEBI" id="CHEBI:190135"/>
    </ligand>
</feature>
<dbReference type="PANTHER" id="PTHR21000">
    <property type="entry name" value="DIHYDROXY-ACID DEHYDRATASE DAD"/>
    <property type="match status" value="1"/>
</dbReference>
<keyword evidence="7 15" id="KW-0408">Iron</keyword>
<comment type="function">
    <text evidence="15">Functions in the biosynthesis of branched-chain amino acids. Catalyzes the dehydration of (2R,3R)-2,3-dihydroxy-3-methylpentanoate (2,3-dihydroxy-3-methylvalerate) into 2-oxo-3-methylpentanoate (2-oxo-3-methylvalerate) and of (2R)-2,3-dihydroxy-3-methylbutanoate (2,3-dihydroxyisovalerate) into 2-oxo-3-methylbutanoate (2-oxoisovalerate), the penultimate precursor to L-isoleucine and L-valine, respectively.</text>
</comment>
<dbReference type="PANTHER" id="PTHR21000:SF5">
    <property type="entry name" value="DIHYDROXY-ACID DEHYDRATASE, MITOCHONDRIAL"/>
    <property type="match status" value="1"/>
</dbReference>
<feature type="binding site" evidence="15">
    <location>
        <position position="130"/>
    </location>
    <ligand>
        <name>Mg(2+)</name>
        <dbReference type="ChEBI" id="CHEBI:18420"/>
    </ligand>
</feature>
<dbReference type="GO" id="GO:0004160">
    <property type="term" value="F:dihydroxy-acid dehydratase activity"/>
    <property type="evidence" value="ECO:0007669"/>
    <property type="project" value="UniProtKB-UniRule"/>
</dbReference>
<comment type="cofactor">
    <cofactor evidence="1 15">
        <name>Mg(2+)</name>
        <dbReference type="ChEBI" id="CHEBI:18420"/>
    </cofactor>
</comment>
<keyword evidence="9 15" id="KW-0456">Lyase</keyword>
<dbReference type="InterPro" id="IPR056740">
    <property type="entry name" value="ILV_EDD_C"/>
</dbReference>
<dbReference type="STRING" id="1458461.BN1012_Phect3025"/>
<gene>
    <name evidence="15" type="primary">ilvD</name>
    <name evidence="19" type="ORF">BN1012_Phect3025</name>
</gene>
<evidence type="ECO:0000256" key="15">
    <source>
        <dbReference type="HAMAP-Rule" id="MF_00012"/>
    </source>
</evidence>
<dbReference type="SUPFAM" id="SSF143975">
    <property type="entry name" value="IlvD/EDD N-terminal domain-like"/>
    <property type="match status" value="1"/>
</dbReference>
<dbReference type="GO" id="GO:0051537">
    <property type="term" value="F:2 iron, 2 sulfur cluster binding"/>
    <property type="evidence" value="ECO:0007669"/>
    <property type="project" value="UniProtKB-UniRule"/>
</dbReference>
<dbReference type="InterPro" id="IPR020558">
    <property type="entry name" value="DiOHA_6PGluconate_deHydtase_CS"/>
</dbReference>
<dbReference type="RefSeq" id="WP_043949091.1">
    <property type="nucleotide sequence ID" value="NZ_HG966617.1"/>
</dbReference>
<keyword evidence="4 15" id="KW-0001">2Fe-2S</keyword>
<evidence type="ECO:0000256" key="11">
    <source>
        <dbReference type="ARBA" id="ARBA00029304"/>
    </source>
</evidence>
<dbReference type="GO" id="GO:0000287">
    <property type="term" value="F:magnesium ion binding"/>
    <property type="evidence" value="ECO:0007669"/>
    <property type="project" value="UniProtKB-UniRule"/>
</dbReference>
<comment type="cofactor">
    <cofactor evidence="15">
        <name>[2Fe-2S] cluster</name>
        <dbReference type="ChEBI" id="CHEBI:190135"/>
    </cofactor>
    <text evidence="15">Binds 1 [2Fe-2S] cluster per subunit. This cluster acts as a Lewis acid cofactor.</text>
</comment>
<evidence type="ECO:0000259" key="18">
    <source>
        <dbReference type="Pfam" id="PF24877"/>
    </source>
</evidence>
<reference evidence="19 20" key="1">
    <citation type="journal article" date="2014" name="Front. Genet.">
        <title>Genome and metabolic network of "Candidatus Phaeomarinobacter ectocarpi" Ec32, a new candidate genus of Alphaproteobacteria frequently associated with brown algae.</title>
        <authorList>
            <person name="Dittami S.M."/>
            <person name="Barbeyron T."/>
            <person name="Boyen C."/>
            <person name="Cambefort J."/>
            <person name="Collet G."/>
            <person name="Delage L."/>
            <person name="Gobet A."/>
            <person name="Groisillier A."/>
            <person name="Leblanc C."/>
            <person name="Michel G."/>
            <person name="Scornet D."/>
            <person name="Siegel A."/>
            <person name="Tapia J.E."/>
            <person name="Tonon T."/>
        </authorList>
    </citation>
    <scope>NUCLEOTIDE SEQUENCE [LARGE SCALE GENOMIC DNA]</scope>
    <source>
        <strain evidence="19 20">Ec32</strain>
    </source>
</reference>
<comment type="pathway">
    <text evidence="12 15">Amino-acid biosynthesis; L-valine biosynthesis; L-valine from pyruvate: step 3/4.</text>
</comment>
<comment type="catalytic activity">
    <reaction evidence="15">
        <text>(2R,3R)-2,3-dihydroxy-3-methylpentanoate = (S)-3-methyl-2-oxopentanoate + H2O</text>
        <dbReference type="Rhea" id="RHEA:27694"/>
        <dbReference type="ChEBI" id="CHEBI:15377"/>
        <dbReference type="ChEBI" id="CHEBI:35146"/>
        <dbReference type="ChEBI" id="CHEBI:49258"/>
        <dbReference type="EC" id="4.2.1.9"/>
    </reaction>
</comment>
<feature type="domain" description="Dihydroxy-acid/6-phosphogluconate dehydratase C-terminal" evidence="18">
    <location>
        <begin position="369"/>
        <end position="558"/>
    </location>
</feature>
<evidence type="ECO:0000256" key="1">
    <source>
        <dbReference type="ARBA" id="ARBA00001946"/>
    </source>
</evidence>
<dbReference type="InterPro" id="IPR042096">
    <property type="entry name" value="Dihydro-acid_dehy_C"/>
</dbReference>
<dbReference type="GO" id="GO:0009097">
    <property type="term" value="P:isoleucine biosynthetic process"/>
    <property type="evidence" value="ECO:0007669"/>
    <property type="project" value="UniProtKB-UniRule"/>
</dbReference>
<comment type="subunit">
    <text evidence="15">Homodimer.</text>
</comment>
<keyword evidence="6 15" id="KW-0460">Magnesium</keyword>